<organism evidence="2">
    <name type="scientific">Aspergillus niger</name>
    <dbReference type="NCBI Taxonomy" id="5061"/>
    <lineage>
        <taxon>Eukaryota</taxon>
        <taxon>Fungi</taxon>
        <taxon>Dikarya</taxon>
        <taxon>Ascomycota</taxon>
        <taxon>Pezizomycotina</taxon>
        <taxon>Eurotiomycetes</taxon>
        <taxon>Eurotiomycetidae</taxon>
        <taxon>Eurotiales</taxon>
        <taxon>Aspergillaceae</taxon>
        <taxon>Aspergillus</taxon>
        <taxon>Aspergillus subgen. Circumdati</taxon>
    </lineage>
</organism>
<sequence>MSRCDTLWTWMRYGDNLIGGATRGRSVFPRRADEEVAQELSPPCAGAPSHLRSVDPGERNTPMHSIYVLNESWT</sequence>
<dbReference type="VEuPathDB" id="FungiDB:An02g11110"/>
<feature type="region of interest" description="Disordered" evidence="1">
    <location>
        <begin position="38"/>
        <end position="58"/>
    </location>
</feature>
<reference evidence="2" key="1">
    <citation type="submission" date="2025-02" db="EMBL/GenBank/DDBJ databases">
        <authorList>
            <consortium name="NCBI Genome Project"/>
        </authorList>
    </citation>
    <scope>NUCLEOTIDE SEQUENCE</scope>
</reference>
<reference evidence="2" key="2">
    <citation type="submission" date="2025-08" db="UniProtKB">
        <authorList>
            <consortium name="RefSeq"/>
        </authorList>
    </citation>
    <scope>IDENTIFICATION</scope>
</reference>
<accession>A0AAJ8E3J0</accession>
<dbReference type="AlphaFoldDB" id="A0AAJ8E3J0"/>
<dbReference type="KEGG" id="ang:An02g11110"/>
<gene>
    <name evidence="2" type="ORF">An02g11110</name>
</gene>
<dbReference type="RefSeq" id="XP_059605692.1">
    <property type="nucleotide sequence ID" value="XM_059746612.1"/>
</dbReference>
<evidence type="ECO:0000313" key="2">
    <source>
        <dbReference type="RefSeq" id="XP_059605692.1"/>
    </source>
</evidence>
<name>A0AAJ8E3J0_ASPNG</name>
<proteinExistence type="predicted"/>
<evidence type="ECO:0000256" key="1">
    <source>
        <dbReference type="SAM" id="MobiDB-lite"/>
    </source>
</evidence>
<protein>
    <submittedName>
        <fullName evidence="2">Uncharacterized protein</fullName>
    </submittedName>
</protein>
<dbReference type="GeneID" id="84590466"/>